<name>A0A5C6CCZ3_9BACT</name>
<evidence type="ECO:0000313" key="1">
    <source>
        <dbReference type="EMBL" id="TWU21334.1"/>
    </source>
</evidence>
<evidence type="ECO:0000313" key="2">
    <source>
        <dbReference type="Proteomes" id="UP000319143"/>
    </source>
</evidence>
<comment type="caution">
    <text evidence="1">The sequence shown here is derived from an EMBL/GenBank/DDBJ whole genome shotgun (WGS) entry which is preliminary data.</text>
</comment>
<reference evidence="1 2" key="1">
    <citation type="submission" date="2019-02" db="EMBL/GenBank/DDBJ databases">
        <title>Deep-cultivation of Planctomycetes and their phenomic and genomic characterization uncovers novel biology.</title>
        <authorList>
            <person name="Wiegand S."/>
            <person name="Jogler M."/>
            <person name="Boedeker C."/>
            <person name="Pinto D."/>
            <person name="Vollmers J."/>
            <person name="Rivas-Marin E."/>
            <person name="Kohn T."/>
            <person name="Peeters S.H."/>
            <person name="Heuer A."/>
            <person name="Rast P."/>
            <person name="Oberbeckmann S."/>
            <person name="Bunk B."/>
            <person name="Jeske O."/>
            <person name="Meyerdierks A."/>
            <person name="Storesund J.E."/>
            <person name="Kallscheuer N."/>
            <person name="Luecker S."/>
            <person name="Lage O.M."/>
            <person name="Pohl T."/>
            <person name="Merkel B.J."/>
            <person name="Hornburger P."/>
            <person name="Mueller R.-W."/>
            <person name="Bruemmer F."/>
            <person name="Labrenz M."/>
            <person name="Spormann A.M."/>
            <person name="Op Den Camp H."/>
            <person name="Overmann J."/>
            <person name="Amann R."/>
            <person name="Jetten M.S.M."/>
            <person name="Mascher T."/>
            <person name="Medema M.H."/>
            <person name="Devos D.P."/>
            <person name="Kaster A.-K."/>
            <person name="Ovreas L."/>
            <person name="Rohde M."/>
            <person name="Galperin M.Y."/>
            <person name="Jogler C."/>
        </authorList>
    </citation>
    <scope>NUCLEOTIDE SEQUENCE [LARGE SCALE GENOMIC DNA]</scope>
    <source>
        <strain evidence="1 2">Poly41</strain>
    </source>
</reference>
<dbReference type="AlphaFoldDB" id="A0A5C6CCZ3"/>
<sequence length="75" mass="8311">MRRSGDPVRPSFWLPSPRALGGRAVFKLLIEKDLQDLPRKHSRKVWRLCAASTASGSLLVEMGAVRLDRANLAPS</sequence>
<proteinExistence type="predicted"/>
<gene>
    <name evidence="1" type="ORF">Poly41_71580</name>
</gene>
<organism evidence="1 2">
    <name type="scientific">Novipirellula artificiosorum</name>
    <dbReference type="NCBI Taxonomy" id="2528016"/>
    <lineage>
        <taxon>Bacteria</taxon>
        <taxon>Pseudomonadati</taxon>
        <taxon>Planctomycetota</taxon>
        <taxon>Planctomycetia</taxon>
        <taxon>Pirellulales</taxon>
        <taxon>Pirellulaceae</taxon>
        <taxon>Novipirellula</taxon>
    </lineage>
</organism>
<dbReference type="EMBL" id="SJPV01000054">
    <property type="protein sequence ID" value="TWU21334.1"/>
    <property type="molecule type" value="Genomic_DNA"/>
</dbReference>
<protein>
    <submittedName>
        <fullName evidence="1">Uncharacterized protein</fullName>
    </submittedName>
</protein>
<dbReference type="Proteomes" id="UP000319143">
    <property type="component" value="Unassembled WGS sequence"/>
</dbReference>
<accession>A0A5C6CCZ3</accession>
<keyword evidence="2" id="KW-1185">Reference proteome</keyword>